<evidence type="ECO:0000313" key="2">
    <source>
        <dbReference type="EMBL" id="KAK4449077.1"/>
    </source>
</evidence>
<organism evidence="2 3">
    <name type="scientific">Podospora aff. communis PSN243</name>
    <dbReference type="NCBI Taxonomy" id="3040156"/>
    <lineage>
        <taxon>Eukaryota</taxon>
        <taxon>Fungi</taxon>
        <taxon>Dikarya</taxon>
        <taxon>Ascomycota</taxon>
        <taxon>Pezizomycotina</taxon>
        <taxon>Sordariomycetes</taxon>
        <taxon>Sordariomycetidae</taxon>
        <taxon>Sordariales</taxon>
        <taxon>Podosporaceae</taxon>
        <taxon>Podospora</taxon>
    </lineage>
</organism>
<keyword evidence="1" id="KW-0732">Signal</keyword>
<evidence type="ECO:0008006" key="4">
    <source>
        <dbReference type="Google" id="ProtNLM"/>
    </source>
</evidence>
<feature type="signal peptide" evidence="1">
    <location>
        <begin position="1"/>
        <end position="26"/>
    </location>
</feature>
<reference evidence="2" key="1">
    <citation type="journal article" date="2023" name="Mol. Phylogenet. Evol.">
        <title>Genome-scale phylogeny and comparative genomics of the fungal order Sordariales.</title>
        <authorList>
            <person name="Hensen N."/>
            <person name="Bonometti L."/>
            <person name="Westerberg I."/>
            <person name="Brannstrom I.O."/>
            <person name="Guillou S."/>
            <person name="Cros-Aarteil S."/>
            <person name="Calhoun S."/>
            <person name="Haridas S."/>
            <person name="Kuo A."/>
            <person name="Mondo S."/>
            <person name="Pangilinan J."/>
            <person name="Riley R."/>
            <person name="LaButti K."/>
            <person name="Andreopoulos B."/>
            <person name="Lipzen A."/>
            <person name="Chen C."/>
            <person name="Yan M."/>
            <person name="Daum C."/>
            <person name="Ng V."/>
            <person name="Clum A."/>
            <person name="Steindorff A."/>
            <person name="Ohm R.A."/>
            <person name="Martin F."/>
            <person name="Silar P."/>
            <person name="Natvig D.O."/>
            <person name="Lalanne C."/>
            <person name="Gautier V."/>
            <person name="Ament-Velasquez S.L."/>
            <person name="Kruys A."/>
            <person name="Hutchinson M.I."/>
            <person name="Powell A.J."/>
            <person name="Barry K."/>
            <person name="Miller A.N."/>
            <person name="Grigoriev I.V."/>
            <person name="Debuchy R."/>
            <person name="Gladieux P."/>
            <person name="Hiltunen Thoren M."/>
            <person name="Johannesson H."/>
        </authorList>
    </citation>
    <scope>NUCLEOTIDE SEQUENCE</scope>
    <source>
        <strain evidence="2">PSN243</strain>
    </source>
</reference>
<evidence type="ECO:0000256" key="1">
    <source>
        <dbReference type="SAM" id="SignalP"/>
    </source>
</evidence>
<comment type="caution">
    <text evidence="2">The sequence shown here is derived from an EMBL/GenBank/DDBJ whole genome shotgun (WGS) entry which is preliminary data.</text>
</comment>
<dbReference type="Proteomes" id="UP001321760">
    <property type="component" value="Unassembled WGS sequence"/>
</dbReference>
<gene>
    <name evidence="2" type="ORF">QBC34DRAFT_97875</name>
</gene>
<dbReference type="EMBL" id="MU865939">
    <property type="protein sequence ID" value="KAK4449077.1"/>
    <property type="molecule type" value="Genomic_DNA"/>
</dbReference>
<accession>A0AAV9GNU2</accession>
<dbReference type="AlphaFoldDB" id="A0AAV9GNU2"/>
<keyword evidence="3" id="KW-1185">Reference proteome</keyword>
<feature type="chain" id="PRO_5043586414" description="Secreted protein" evidence="1">
    <location>
        <begin position="27"/>
        <end position="93"/>
    </location>
</feature>
<name>A0AAV9GNU2_9PEZI</name>
<protein>
    <recommendedName>
        <fullName evidence="4">Secreted protein</fullName>
    </recommendedName>
</protein>
<reference evidence="2" key="2">
    <citation type="submission" date="2023-05" db="EMBL/GenBank/DDBJ databases">
        <authorList>
            <consortium name="Lawrence Berkeley National Laboratory"/>
            <person name="Steindorff A."/>
            <person name="Hensen N."/>
            <person name="Bonometti L."/>
            <person name="Westerberg I."/>
            <person name="Brannstrom I.O."/>
            <person name="Guillou S."/>
            <person name="Cros-Aarteil S."/>
            <person name="Calhoun S."/>
            <person name="Haridas S."/>
            <person name="Kuo A."/>
            <person name="Mondo S."/>
            <person name="Pangilinan J."/>
            <person name="Riley R."/>
            <person name="Labutti K."/>
            <person name="Andreopoulos B."/>
            <person name="Lipzen A."/>
            <person name="Chen C."/>
            <person name="Yanf M."/>
            <person name="Daum C."/>
            <person name="Ng V."/>
            <person name="Clum A."/>
            <person name="Ohm R."/>
            <person name="Martin F."/>
            <person name="Silar P."/>
            <person name="Natvig D."/>
            <person name="Lalanne C."/>
            <person name="Gautier V."/>
            <person name="Ament-Velasquez S.L."/>
            <person name="Kruys A."/>
            <person name="Hutchinson M.I."/>
            <person name="Powell A.J."/>
            <person name="Barry K."/>
            <person name="Miller A.N."/>
            <person name="Grigoriev I.V."/>
            <person name="Debuchy R."/>
            <person name="Gladieux P."/>
            <person name="Thoren M.H."/>
            <person name="Johannesson H."/>
        </authorList>
    </citation>
    <scope>NUCLEOTIDE SEQUENCE</scope>
    <source>
        <strain evidence="2">PSN243</strain>
    </source>
</reference>
<sequence length="93" mass="10866">MRFSQSCHLVVVVLSFLISNHPVIRSWQGTACPGYWKFTQRIFQGLTELALDFRLERFSLEVPQPSGYHSDSLDYHRFRSELFPLPQTVVSYT</sequence>
<proteinExistence type="predicted"/>
<evidence type="ECO:0000313" key="3">
    <source>
        <dbReference type="Proteomes" id="UP001321760"/>
    </source>
</evidence>